<dbReference type="Gene3D" id="1.10.10.10">
    <property type="entry name" value="Winged helix-like DNA-binding domain superfamily/Winged helix DNA-binding domain"/>
    <property type="match status" value="1"/>
</dbReference>
<name>D3LSQ5_9FIRM</name>
<evidence type="ECO:0000259" key="1">
    <source>
        <dbReference type="PROSITE" id="PS50995"/>
    </source>
</evidence>
<dbReference type="GO" id="GO:0006950">
    <property type="term" value="P:response to stress"/>
    <property type="evidence" value="ECO:0007669"/>
    <property type="project" value="TreeGrafter"/>
</dbReference>
<reference evidence="2" key="2">
    <citation type="submission" date="2009-12" db="EMBL/GenBank/DDBJ databases">
        <authorList>
            <person name="Madupu R."/>
            <person name="Durkin A.S."/>
            <person name="Torralba M."/>
            <person name="Methe B."/>
            <person name="Sutton G.G."/>
            <person name="Strausberg R.L."/>
            <person name="Nelson K.E."/>
        </authorList>
    </citation>
    <scope>NUCLEOTIDE SEQUENCE</scope>
    <source>
        <strain evidence="2">28L</strain>
    </source>
</reference>
<reference evidence="4" key="1">
    <citation type="submission" date="2009-12" db="EMBL/GenBank/DDBJ databases">
        <title>Sequence of Clostridiales genomosp. BVAB3 str. UPII9-5.</title>
        <authorList>
            <person name="Madupu R."/>
            <person name="Durkin A.S."/>
            <person name="Torralba M."/>
            <person name="Methe B."/>
            <person name="Sutton G.G."/>
            <person name="Strausberg R.L."/>
            <person name="Nelson K.E."/>
        </authorList>
    </citation>
    <scope>NUCLEOTIDE SEQUENCE [LARGE SCALE GENOMIC DNA]</scope>
    <source>
        <strain evidence="4">28L</strain>
    </source>
</reference>
<dbReference type="InterPro" id="IPR039422">
    <property type="entry name" value="MarR/SlyA-like"/>
</dbReference>
<sequence length="146" mass="16910">MIDDETQKKDEALLHQIFVTMRLFTKAINDTIKRYNVYSSEWSVLRYLTNHPSVSQTAIATALQIEPAAISKTLAKMEKKGLIYRTCKEDKREKYITLTEQGRTLYPLVAAHVNEQRSLALRGLSAEDRKAARLFINTMFENLYEH</sequence>
<evidence type="ECO:0000313" key="2">
    <source>
        <dbReference type="EMBL" id="EFD94689.1"/>
    </source>
</evidence>
<dbReference type="InterPro" id="IPR000835">
    <property type="entry name" value="HTH_MarR-typ"/>
</dbReference>
<protein>
    <submittedName>
        <fullName evidence="2">Transcriptional regulator, MarR family</fullName>
    </submittedName>
</protein>
<dbReference type="InterPro" id="IPR011991">
    <property type="entry name" value="ArsR-like_HTH"/>
</dbReference>
<dbReference type="Pfam" id="PF01047">
    <property type="entry name" value="MarR"/>
    <property type="match status" value="1"/>
</dbReference>
<dbReference type="Proteomes" id="UP000003242">
    <property type="component" value="Unassembled WGS sequence"/>
</dbReference>
<dbReference type="SUPFAM" id="SSF46785">
    <property type="entry name" value="Winged helix' DNA-binding domain"/>
    <property type="match status" value="1"/>
</dbReference>
<dbReference type="EMBL" id="AFIJ01000038">
    <property type="protein sequence ID" value="EGL39444.1"/>
    <property type="molecule type" value="Genomic_DNA"/>
</dbReference>
<dbReference type="InterPro" id="IPR036388">
    <property type="entry name" value="WH-like_DNA-bd_sf"/>
</dbReference>
<reference evidence="3 5" key="3">
    <citation type="submission" date="2011-04" db="EMBL/GenBank/DDBJ databases">
        <authorList>
            <person name="Harkins D.M."/>
            <person name="Madupu R."/>
            <person name="Durkin A.S."/>
            <person name="Torralba M."/>
            <person name="Methe B."/>
            <person name="Sutton G.G."/>
            <person name="Nelson K.E."/>
        </authorList>
    </citation>
    <scope>NUCLEOTIDE SEQUENCE [LARGE SCALE GENOMIC DNA]</scope>
    <source>
        <strain evidence="3 5">UPII 199-6</strain>
    </source>
</reference>
<dbReference type="PRINTS" id="PR00598">
    <property type="entry name" value="HTHMARR"/>
</dbReference>
<dbReference type="EMBL" id="ADGP01000005">
    <property type="protein sequence ID" value="EFD94689.1"/>
    <property type="molecule type" value="Genomic_DNA"/>
</dbReference>
<evidence type="ECO:0000313" key="3">
    <source>
        <dbReference type="EMBL" id="EGL39444.1"/>
    </source>
</evidence>
<dbReference type="AlphaFoldDB" id="D3LSQ5"/>
<dbReference type="PANTHER" id="PTHR33164">
    <property type="entry name" value="TRANSCRIPTIONAL REGULATOR, MARR FAMILY"/>
    <property type="match status" value="1"/>
</dbReference>
<dbReference type="STRING" id="699218.HMPREF0889_1428"/>
<comment type="caution">
    <text evidence="2">The sequence shown here is derived from an EMBL/GenBank/DDBJ whole genome shotgun (WGS) entry which is preliminary data.</text>
</comment>
<evidence type="ECO:0000313" key="5">
    <source>
        <dbReference type="Proteomes" id="UP000004018"/>
    </source>
</evidence>
<dbReference type="InterPro" id="IPR036390">
    <property type="entry name" value="WH_DNA-bd_sf"/>
</dbReference>
<dbReference type="eggNOG" id="COG1846">
    <property type="taxonomic scope" value="Bacteria"/>
</dbReference>
<dbReference type="Proteomes" id="UP000004018">
    <property type="component" value="Unassembled WGS sequence"/>
</dbReference>
<feature type="domain" description="HTH marR-type" evidence="1">
    <location>
        <begin position="10"/>
        <end position="141"/>
    </location>
</feature>
<dbReference type="CDD" id="cd00090">
    <property type="entry name" value="HTH_ARSR"/>
    <property type="match status" value="1"/>
</dbReference>
<organism evidence="2 4">
    <name type="scientific">Megasphaera lornae</name>
    <dbReference type="NCBI Taxonomy" id="1000568"/>
    <lineage>
        <taxon>Bacteria</taxon>
        <taxon>Bacillati</taxon>
        <taxon>Bacillota</taxon>
        <taxon>Negativicutes</taxon>
        <taxon>Veillonellales</taxon>
        <taxon>Veillonellaceae</taxon>
        <taxon>Megasphaera</taxon>
    </lineage>
</organism>
<proteinExistence type="predicted"/>
<dbReference type="PROSITE" id="PS50995">
    <property type="entry name" value="HTH_MARR_2"/>
    <property type="match status" value="1"/>
</dbReference>
<keyword evidence="5" id="KW-1185">Reference proteome</keyword>
<accession>D3LSQ5</accession>
<dbReference type="PANTHER" id="PTHR33164:SF43">
    <property type="entry name" value="HTH-TYPE TRANSCRIPTIONAL REPRESSOR YETL"/>
    <property type="match status" value="1"/>
</dbReference>
<evidence type="ECO:0000313" key="4">
    <source>
        <dbReference type="Proteomes" id="UP000003242"/>
    </source>
</evidence>
<dbReference type="GO" id="GO:0003700">
    <property type="term" value="F:DNA-binding transcription factor activity"/>
    <property type="evidence" value="ECO:0007669"/>
    <property type="project" value="InterPro"/>
</dbReference>
<dbReference type="OrthoDB" id="1625696at2"/>
<dbReference type="RefSeq" id="WP_007391610.1">
    <property type="nucleotide sequence ID" value="NZ_ADGP01000005.1"/>
</dbReference>
<dbReference type="SMART" id="SM00347">
    <property type="entry name" value="HTH_MARR"/>
    <property type="match status" value="1"/>
</dbReference>
<gene>
    <name evidence="2" type="ORF">HMPREF0889_1428</name>
    <name evidence="3" type="ORF">HMPREF1039_0859</name>
</gene>